<evidence type="ECO:0000313" key="3">
    <source>
        <dbReference type="Proteomes" id="UP000661193"/>
    </source>
</evidence>
<evidence type="ECO:0000313" key="2">
    <source>
        <dbReference type="EMBL" id="MBL6280503.1"/>
    </source>
</evidence>
<dbReference type="InterPro" id="IPR023213">
    <property type="entry name" value="CAT-like_dom_sf"/>
</dbReference>
<accession>A0ABS1UVU6</accession>
<feature type="compositionally biased region" description="Pro residues" evidence="1">
    <location>
        <begin position="98"/>
        <end position="117"/>
    </location>
</feature>
<dbReference type="RefSeq" id="WP_203224673.1">
    <property type="nucleotide sequence ID" value="NZ_JAETXL010000051.1"/>
</dbReference>
<sequence length="117" mass="11829">MLMVNNAAPADTPGSPFAGSDIPLAIGTVKFDLTLSVGALTDATGAPAGLDGALEYATDLFDEHTAALLAGRLTRLLHPAVPAPEQPAGELDLLNPEARPPPLTAHNDTPPPAPPAP</sequence>
<evidence type="ECO:0000256" key="1">
    <source>
        <dbReference type="SAM" id="MobiDB-lite"/>
    </source>
</evidence>
<name>A0ABS1UVU6_9ACTN</name>
<dbReference type="Gene3D" id="3.30.559.30">
    <property type="entry name" value="Nonribosomal peptide synthetase, condensation domain"/>
    <property type="match status" value="1"/>
</dbReference>
<reference evidence="2 3" key="1">
    <citation type="submission" date="2021-01" db="EMBL/GenBank/DDBJ databases">
        <title>Genome sequencing of Micromonospora fiedleri MG-37.</title>
        <authorList>
            <person name="Moreland P.E.J."/>
            <person name="Stach J.E.M."/>
        </authorList>
    </citation>
    <scope>NUCLEOTIDE SEQUENCE [LARGE SCALE GENOMIC DNA]</scope>
    <source>
        <strain evidence="2 3">MG-37</strain>
    </source>
</reference>
<feature type="region of interest" description="Disordered" evidence="1">
    <location>
        <begin position="81"/>
        <end position="117"/>
    </location>
</feature>
<keyword evidence="3" id="KW-1185">Reference proteome</keyword>
<dbReference type="SUPFAM" id="SSF52777">
    <property type="entry name" value="CoA-dependent acyltransferases"/>
    <property type="match status" value="1"/>
</dbReference>
<feature type="non-terminal residue" evidence="2">
    <location>
        <position position="117"/>
    </location>
</feature>
<comment type="caution">
    <text evidence="2">The sequence shown here is derived from an EMBL/GenBank/DDBJ whole genome shotgun (WGS) entry which is preliminary data.</text>
</comment>
<dbReference type="EMBL" id="JAETXL010000051">
    <property type="protein sequence ID" value="MBL6280503.1"/>
    <property type="molecule type" value="Genomic_DNA"/>
</dbReference>
<dbReference type="Gene3D" id="3.30.559.10">
    <property type="entry name" value="Chloramphenicol acetyltransferase-like domain"/>
    <property type="match status" value="1"/>
</dbReference>
<gene>
    <name evidence="2" type="ORF">JMF97_30600</name>
</gene>
<dbReference type="Proteomes" id="UP000661193">
    <property type="component" value="Unassembled WGS sequence"/>
</dbReference>
<proteinExistence type="predicted"/>
<organism evidence="2 3">
    <name type="scientific">Micromonospora fiedleri</name>
    <dbReference type="NCBI Taxonomy" id="1157498"/>
    <lineage>
        <taxon>Bacteria</taxon>
        <taxon>Bacillati</taxon>
        <taxon>Actinomycetota</taxon>
        <taxon>Actinomycetes</taxon>
        <taxon>Micromonosporales</taxon>
        <taxon>Micromonosporaceae</taxon>
        <taxon>Micromonospora</taxon>
    </lineage>
</organism>
<protein>
    <submittedName>
        <fullName evidence="2">Uncharacterized protein</fullName>
    </submittedName>
</protein>